<organism evidence="1 2">
    <name type="scientific">Candidatus Avimonoglobus intestinipullorum</name>
    <dbReference type="NCBI Taxonomy" id="2840699"/>
    <lineage>
        <taxon>Bacteria</taxon>
        <taxon>Bacillati</taxon>
        <taxon>Bacillota</taxon>
        <taxon>Clostridia</taxon>
        <taxon>Eubacteriales</taxon>
        <taxon>Candidatus Avimonoglobus</taxon>
    </lineage>
</organism>
<dbReference type="EMBL" id="DVND01000001">
    <property type="protein sequence ID" value="HIU47728.1"/>
    <property type="molecule type" value="Genomic_DNA"/>
</dbReference>
<accession>A0A9D1LTD4</accession>
<sequence>MKEYIKPEICMKEFAVEDIITVSGDPQQGLAKGTFSDKSAEWIDTWFGA</sequence>
<evidence type="ECO:0000313" key="1">
    <source>
        <dbReference type="EMBL" id="HIU47728.1"/>
    </source>
</evidence>
<name>A0A9D1LTD4_9FIRM</name>
<proteinExistence type="predicted"/>
<reference evidence="1" key="1">
    <citation type="submission" date="2020-10" db="EMBL/GenBank/DDBJ databases">
        <authorList>
            <person name="Gilroy R."/>
        </authorList>
    </citation>
    <scope>NUCLEOTIDE SEQUENCE</scope>
    <source>
        <strain evidence="1">ChiSjej4B22-9803</strain>
    </source>
</reference>
<reference evidence="1" key="2">
    <citation type="journal article" date="2021" name="PeerJ">
        <title>Extensive microbial diversity within the chicken gut microbiome revealed by metagenomics and culture.</title>
        <authorList>
            <person name="Gilroy R."/>
            <person name="Ravi A."/>
            <person name="Getino M."/>
            <person name="Pursley I."/>
            <person name="Horton D.L."/>
            <person name="Alikhan N.F."/>
            <person name="Baker D."/>
            <person name="Gharbi K."/>
            <person name="Hall N."/>
            <person name="Watson M."/>
            <person name="Adriaenssens E.M."/>
            <person name="Foster-Nyarko E."/>
            <person name="Jarju S."/>
            <person name="Secka A."/>
            <person name="Antonio M."/>
            <person name="Oren A."/>
            <person name="Chaudhuri R.R."/>
            <person name="La Ragione R."/>
            <person name="Hildebrand F."/>
            <person name="Pallen M.J."/>
        </authorList>
    </citation>
    <scope>NUCLEOTIDE SEQUENCE</scope>
    <source>
        <strain evidence="1">ChiSjej4B22-9803</strain>
    </source>
</reference>
<dbReference type="Proteomes" id="UP000824111">
    <property type="component" value="Unassembled WGS sequence"/>
</dbReference>
<protein>
    <submittedName>
        <fullName evidence="1">Uncharacterized protein</fullName>
    </submittedName>
</protein>
<gene>
    <name evidence="1" type="ORF">IAB04_00025</name>
</gene>
<comment type="caution">
    <text evidence="1">The sequence shown here is derived from an EMBL/GenBank/DDBJ whole genome shotgun (WGS) entry which is preliminary data.</text>
</comment>
<dbReference type="AlphaFoldDB" id="A0A9D1LTD4"/>
<evidence type="ECO:0000313" key="2">
    <source>
        <dbReference type="Proteomes" id="UP000824111"/>
    </source>
</evidence>